<name>A0ACC9MTJ7_9STAP</name>
<dbReference type="Proteomes" id="UP000233606">
    <property type="component" value="Unassembled WGS sequence"/>
</dbReference>
<proteinExistence type="predicted"/>
<accession>A0ACC9MTJ7</accession>
<comment type="caution">
    <text evidence="1">The sequence shown here is derived from an EMBL/GenBank/DDBJ whole genome shotgun (WGS) entry which is preliminary data.</text>
</comment>
<reference evidence="1" key="1">
    <citation type="submission" date="2017-12" db="EMBL/GenBank/DDBJ databases">
        <title>Genomics of Macrococcus caseolyticus.</title>
        <authorList>
            <person name="MacFadyen A.C."/>
            <person name="Paterson G.K."/>
        </authorList>
    </citation>
    <scope>NUCLEOTIDE SEQUENCE</scope>
    <source>
        <strain evidence="1">5459_5_49</strain>
    </source>
</reference>
<dbReference type="EMBL" id="PIWU01000006">
    <property type="protein sequence ID" value="PKE56708.1"/>
    <property type="molecule type" value="Genomic_DNA"/>
</dbReference>
<protein>
    <submittedName>
        <fullName evidence="1">Site-specific integrase</fullName>
    </submittedName>
</protein>
<sequence length="348" mass="40402">MATFTVYKRTNKSGFSWQYDVKDTSFKNGKKRKAGFKTKADATNAALELIKQIDDGNHIQDNKRFKDYYNDWLEINGKLDLSDKQVYWYNRALTLFLDHFGENILVKNITRSEYQKFITNYSRGHVTETVRKVNNLLKACLRDAVYDGYLKKDPTHKINFKGTVEAKKEQAKYMSIEQYEAVIDYLKGKHERSSILLYILAITGARFSEVNNLSYEDISIKDGTIHLHGTKTENADRIVEVSKNDVILINKHLLKHPKRIDGKIFMLSHTAVNKVFKKLKTHIGISDEITPYALRHTHASYLISKQIPIEYISKRLGHANISITLDIYTHLLDEHKKIQGQRVRELFS</sequence>
<evidence type="ECO:0000313" key="1">
    <source>
        <dbReference type="EMBL" id="PKE56708.1"/>
    </source>
</evidence>
<keyword evidence="2" id="KW-1185">Reference proteome</keyword>
<evidence type="ECO:0000313" key="2">
    <source>
        <dbReference type="Proteomes" id="UP000233606"/>
    </source>
</evidence>
<organism evidence="1 2">
    <name type="scientific">Macrococcoides caseolyticum</name>
    <dbReference type="NCBI Taxonomy" id="69966"/>
    <lineage>
        <taxon>Bacteria</taxon>
        <taxon>Bacillati</taxon>
        <taxon>Bacillota</taxon>
        <taxon>Bacilli</taxon>
        <taxon>Bacillales</taxon>
        <taxon>Staphylococcaceae</taxon>
        <taxon>Macrococcoides</taxon>
    </lineage>
</organism>
<gene>
    <name evidence="1" type="ORF">CW682_05770</name>
</gene>